<reference evidence="3" key="2">
    <citation type="submission" date="2015-01" db="EMBL/GenBank/DDBJ databases">
        <title>Evolutionary Origins and Diversification of the Mycorrhizal Mutualists.</title>
        <authorList>
            <consortium name="DOE Joint Genome Institute"/>
            <consortium name="Mycorrhizal Genomics Consortium"/>
            <person name="Kohler A."/>
            <person name="Kuo A."/>
            <person name="Nagy L.G."/>
            <person name="Floudas D."/>
            <person name="Copeland A."/>
            <person name="Barry K.W."/>
            <person name="Cichocki N."/>
            <person name="Veneault-Fourrey C."/>
            <person name="LaButti K."/>
            <person name="Lindquist E.A."/>
            <person name="Lipzen A."/>
            <person name="Lundell T."/>
            <person name="Morin E."/>
            <person name="Murat C."/>
            <person name="Riley R."/>
            <person name="Ohm R."/>
            <person name="Sun H."/>
            <person name="Tunlid A."/>
            <person name="Henrissat B."/>
            <person name="Grigoriev I.V."/>
            <person name="Hibbett D.S."/>
            <person name="Martin F."/>
        </authorList>
    </citation>
    <scope>NUCLEOTIDE SEQUENCE [LARGE SCALE GENOMIC DNA]</scope>
    <source>
        <strain evidence="3">F 1598</strain>
    </source>
</reference>
<dbReference type="HOGENOM" id="CLU_1504016_0_0_1"/>
<dbReference type="AlphaFoldDB" id="A0A0C3CC35"/>
<proteinExistence type="predicted"/>
<organism evidence="2 3">
    <name type="scientific">Piloderma croceum (strain F 1598)</name>
    <dbReference type="NCBI Taxonomy" id="765440"/>
    <lineage>
        <taxon>Eukaryota</taxon>
        <taxon>Fungi</taxon>
        <taxon>Dikarya</taxon>
        <taxon>Basidiomycota</taxon>
        <taxon>Agaricomycotina</taxon>
        <taxon>Agaricomycetes</taxon>
        <taxon>Agaricomycetidae</taxon>
        <taxon>Atheliales</taxon>
        <taxon>Atheliaceae</taxon>
        <taxon>Piloderma</taxon>
    </lineage>
</organism>
<evidence type="ECO:0000256" key="1">
    <source>
        <dbReference type="SAM" id="MobiDB-lite"/>
    </source>
</evidence>
<reference evidence="2 3" key="1">
    <citation type="submission" date="2014-04" db="EMBL/GenBank/DDBJ databases">
        <authorList>
            <consortium name="DOE Joint Genome Institute"/>
            <person name="Kuo A."/>
            <person name="Tarkka M."/>
            <person name="Buscot F."/>
            <person name="Kohler A."/>
            <person name="Nagy L.G."/>
            <person name="Floudas D."/>
            <person name="Copeland A."/>
            <person name="Barry K.W."/>
            <person name="Cichocki N."/>
            <person name="Veneault-Fourrey C."/>
            <person name="LaButti K."/>
            <person name="Lindquist E.A."/>
            <person name="Lipzen A."/>
            <person name="Lundell T."/>
            <person name="Morin E."/>
            <person name="Murat C."/>
            <person name="Sun H."/>
            <person name="Tunlid A."/>
            <person name="Henrissat B."/>
            <person name="Grigoriev I.V."/>
            <person name="Hibbett D.S."/>
            <person name="Martin F."/>
            <person name="Nordberg H.P."/>
            <person name="Cantor M.N."/>
            <person name="Hua S.X."/>
        </authorList>
    </citation>
    <scope>NUCLEOTIDE SEQUENCE [LARGE SCALE GENOMIC DNA]</scope>
    <source>
        <strain evidence="2 3">F 1598</strain>
    </source>
</reference>
<keyword evidence="3" id="KW-1185">Reference proteome</keyword>
<dbReference type="Proteomes" id="UP000054166">
    <property type="component" value="Unassembled WGS sequence"/>
</dbReference>
<dbReference type="InParanoid" id="A0A0C3CC35"/>
<feature type="compositionally biased region" description="Polar residues" evidence="1">
    <location>
        <begin position="1"/>
        <end position="18"/>
    </location>
</feature>
<dbReference type="STRING" id="765440.A0A0C3CC35"/>
<dbReference type="EMBL" id="KN832980">
    <property type="protein sequence ID" value="KIM87232.1"/>
    <property type="molecule type" value="Genomic_DNA"/>
</dbReference>
<evidence type="ECO:0000313" key="2">
    <source>
        <dbReference type="EMBL" id="KIM87232.1"/>
    </source>
</evidence>
<name>A0A0C3CC35_PILCF</name>
<protein>
    <submittedName>
        <fullName evidence="2">Uncharacterized protein</fullName>
    </submittedName>
</protein>
<sequence>MQGQSQILAQIQNTGLPNQQRRDDRQHRDSERRRISQAGPGGIIPPSPALVRHGSKQRKVPTALTPGGGNTPGQVTPLSAAAQVNVPVATPIPRSGQGGTHPYANASPGGYEYGGDESYRGQPYGRASPMVPSVGAAPPAVSPVRVRGDVGASHGDDFHGQVGDASKSTLWKILTCRCG</sequence>
<feature type="compositionally biased region" description="Basic and acidic residues" evidence="1">
    <location>
        <begin position="20"/>
        <end position="34"/>
    </location>
</feature>
<accession>A0A0C3CC35</accession>
<feature type="region of interest" description="Disordered" evidence="1">
    <location>
        <begin position="1"/>
        <end position="76"/>
    </location>
</feature>
<dbReference type="OrthoDB" id="10587691at2759"/>
<feature type="region of interest" description="Disordered" evidence="1">
    <location>
        <begin position="89"/>
        <end position="127"/>
    </location>
</feature>
<gene>
    <name evidence="2" type="ORF">PILCRDRAFT_305176</name>
</gene>
<evidence type="ECO:0000313" key="3">
    <source>
        <dbReference type="Proteomes" id="UP000054166"/>
    </source>
</evidence>